<gene>
    <name evidence="4" type="ORF">ACJRO7_015454</name>
</gene>
<dbReference type="PANTHER" id="PTHR15503:SF45">
    <property type="entry name" value="RNA-DIRECTED DNA POLYMERASE HOMOLOG"/>
    <property type="match status" value="1"/>
</dbReference>
<keyword evidence="5" id="KW-1185">Reference proteome</keyword>
<sequence length="277" mass="30169">RHGTAPCHFRTGACYECGQQGHIARDCPRKQRRPQQLPPPPPLQLGQNRGFVPQIAPQGGPIRPPAQGRTYAITRGQAKEAPNVITGTVSLNDHAAYALFDPGATHSFIAEQFVKLIGLSPELLESVVSISTPLKDKVLVTLGCSGCKLVIGERVGEIDLIVLAMYDFDFNPLRGESFEFIGSRGGPSIALISSLEATRLLDGGCQGYLAIVVDTTVEELKLEYISVVREFPDVFPKELPGLPPEREIEFVIELAPGTEPISKAPYWMALSELKELK</sequence>
<dbReference type="Gene3D" id="2.40.70.10">
    <property type="entry name" value="Acid Proteases"/>
    <property type="match status" value="1"/>
</dbReference>
<keyword evidence="1" id="KW-0479">Metal-binding</keyword>
<reference evidence="4 5" key="1">
    <citation type="submission" date="2024-11" db="EMBL/GenBank/DDBJ databases">
        <title>Chromosome-level genome assembly of Eucalyptus globulus Labill. provides insights into its genome evolution.</title>
        <authorList>
            <person name="Li X."/>
        </authorList>
    </citation>
    <scope>NUCLEOTIDE SEQUENCE [LARGE SCALE GENOMIC DNA]</scope>
    <source>
        <strain evidence="4">CL2024</strain>
        <tissue evidence="4">Fresh tender leaves</tissue>
    </source>
</reference>
<dbReference type="InterPro" id="IPR036875">
    <property type="entry name" value="Znf_CCHC_sf"/>
</dbReference>
<organism evidence="4 5">
    <name type="scientific">Eucalyptus globulus</name>
    <name type="common">Tasmanian blue gum</name>
    <dbReference type="NCBI Taxonomy" id="34317"/>
    <lineage>
        <taxon>Eukaryota</taxon>
        <taxon>Viridiplantae</taxon>
        <taxon>Streptophyta</taxon>
        <taxon>Embryophyta</taxon>
        <taxon>Tracheophyta</taxon>
        <taxon>Spermatophyta</taxon>
        <taxon>Magnoliopsida</taxon>
        <taxon>eudicotyledons</taxon>
        <taxon>Gunneridae</taxon>
        <taxon>Pentapetalae</taxon>
        <taxon>rosids</taxon>
        <taxon>malvids</taxon>
        <taxon>Myrtales</taxon>
        <taxon>Myrtaceae</taxon>
        <taxon>Myrtoideae</taxon>
        <taxon>Eucalypteae</taxon>
        <taxon>Eucalyptus</taxon>
    </lineage>
</organism>
<accession>A0ABD3L3M1</accession>
<dbReference type="Pfam" id="PF00098">
    <property type="entry name" value="zf-CCHC"/>
    <property type="match status" value="1"/>
</dbReference>
<dbReference type="GO" id="GO:0008270">
    <property type="term" value="F:zinc ion binding"/>
    <property type="evidence" value="ECO:0007669"/>
    <property type="project" value="UniProtKB-KW"/>
</dbReference>
<dbReference type="InterPro" id="IPR021109">
    <property type="entry name" value="Peptidase_aspartic_dom_sf"/>
</dbReference>
<evidence type="ECO:0000259" key="3">
    <source>
        <dbReference type="PROSITE" id="PS50158"/>
    </source>
</evidence>
<feature type="domain" description="CCHC-type" evidence="3">
    <location>
        <begin position="14"/>
        <end position="29"/>
    </location>
</feature>
<dbReference type="InterPro" id="IPR001878">
    <property type="entry name" value="Znf_CCHC"/>
</dbReference>
<dbReference type="PANTHER" id="PTHR15503">
    <property type="entry name" value="LDOC1 RELATED"/>
    <property type="match status" value="1"/>
</dbReference>
<dbReference type="InterPro" id="IPR032567">
    <property type="entry name" value="RTL1-rel"/>
</dbReference>
<dbReference type="Pfam" id="PF08284">
    <property type="entry name" value="RVP_2"/>
    <property type="match status" value="1"/>
</dbReference>
<dbReference type="CDD" id="cd00303">
    <property type="entry name" value="retropepsin_like"/>
    <property type="match status" value="1"/>
</dbReference>
<dbReference type="SMART" id="SM00343">
    <property type="entry name" value="ZnF_C2HC"/>
    <property type="match status" value="1"/>
</dbReference>
<evidence type="ECO:0000313" key="4">
    <source>
        <dbReference type="EMBL" id="KAL3746491.1"/>
    </source>
</evidence>
<keyword evidence="1" id="KW-0862">Zinc</keyword>
<feature type="non-terminal residue" evidence="4">
    <location>
        <position position="277"/>
    </location>
</feature>
<dbReference type="Gene3D" id="4.10.60.10">
    <property type="entry name" value="Zinc finger, CCHC-type"/>
    <property type="match status" value="1"/>
</dbReference>
<evidence type="ECO:0000256" key="1">
    <source>
        <dbReference type="PROSITE-ProRule" id="PRU00047"/>
    </source>
</evidence>
<dbReference type="PROSITE" id="PS50158">
    <property type="entry name" value="ZF_CCHC"/>
    <property type="match status" value="1"/>
</dbReference>
<protein>
    <recommendedName>
        <fullName evidence="3">CCHC-type domain-containing protein</fullName>
    </recommendedName>
</protein>
<comment type="caution">
    <text evidence="4">The sequence shown here is derived from an EMBL/GenBank/DDBJ whole genome shotgun (WGS) entry which is preliminary data.</text>
</comment>
<evidence type="ECO:0000256" key="2">
    <source>
        <dbReference type="SAM" id="MobiDB-lite"/>
    </source>
</evidence>
<feature type="region of interest" description="Disordered" evidence="2">
    <location>
        <begin position="27"/>
        <end position="48"/>
    </location>
</feature>
<feature type="non-terminal residue" evidence="4">
    <location>
        <position position="1"/>
    </location>
</feature>
<dbReference type="AlphaFoldDB" id="A0ABD3L3M1"/>
<name>A0ABD3L3M1_EUCGL</name>
<dbReference type="SUPFAM" id="SSF57756">
    <property type="entry name" value="Retrovirus zinc finger-like domains"/>
    <property type="match status" value="1"/>
</dbReference>
<keyword evidence="1" id="KW-0863">Zinc-finger</keyword>
<dbReference type="EMBL" id="JBJKBG010000003">
    <property type="protein sequence ID" value="KAL3746491.1"/>
    <property type="molecule type" value="Genomic_DNA"/>
</dbReference>
<dbReference type="Proteomes" id="UP001634007">
    <property type="component" value="Unassembled WGS sequence"/>
</dbReference>
<evidence type="ECO:0000313" key="5">
    <source>
        <dbReference type="Proteomes" id="UP001634007"/>
    </source>
</evidence>
<proteinExistence type="predicted"/>